<accession>L9Y8Z9</accession>
<evidence type="ECO:0000313" key="2">
    <source>
        <dbReference type="EMBL" id="ELY70535.1"/>
    </source>
</evidence>
<feature type="compositionally biased region" description="Basic and acidic residues" evidence="1">
    <location>
        <begin position="41"/>
        <end position="70"/>
    </location>
</feature>
<comment type="caution">
    <text evidence="2">The sequence shown here is derived from an EMBL/GenBank/DDBJ whole genome shotgun (WGS) entry which is preliminary data.</text>
</comment>
<evidence type="ECO:0000256" key="1">
    <source>
        <dbReference type="SAM" id="MobiDB-lite"/>
    </source>
</evidence>
<protein>
    <submittedName>
        <fullName evidence="2">Uncharacterized protein</fullName>
    </submittedName>
</protein>
<evidence type="ECO:0000313" key="3">
    <source>
        <dbReference type="Proteomes" id="UP000011593"/>
    </source>
</evidence>
<dbReference type="Proteomes" id="UP000011593">
    <property type="component" value="Unassembled WGS sequence"/>
</dbReference>
<organism evidence="2 3">
    <name type="scientific">Natrinema pellirubrum (strain DSM 15624 / CIP 106293 / JCM 10476 / NCIMB 786 / 157)</name>
    <dbReference type="NCBI Taxonomy" id="797303"/>
    <lineage>
        <taxon>Archaea</taxon>
        <taxon>Methanobacteriati</taxon>
        <taxon>Methanobacteriota</taxon>
        <taxon>Stenosarchaea group</taxon>
        <taxon>Halobacteria</taxon>
        <taxon>Halobacteriales</taxon>
        <taxon>Natrialbaceae</taxon>
        <taxon>Natrinema</taxon>
    </lineage>
</organism>
<dbReference type="EMBL" id="AOIE01000110">
    <property type="protein sequence ID" value="ELY70535.1"/>
    <property type="molecule type" value="Genomic_DNA"/>
</dbReference>
<proteinExistence type="predicted"/>
<sequence>MIVARVSNGFKRFSRILLPRLEGPVTSARPVSLPSGPAGVDSKHCVHRTPLDDRGCEDVAPGDERQRPERSVPVSVSEDEECRREDEPVESADVSSMSEYKTNEYVIVESLTGLGPVCLADFAVQIVLVGRDAASNSRT</sequence>
<keyword evidence="3" id="KW-1185">Reference proteome</keyword>
<gene>
    <name evidence="2" type="ORF">C488_19015</name>
</gene>
<dbReference type="AlphaFoldDB" id="L9Y8Z9"/>
<feature type="region of interest" description="Disordered" evidence="1">
    <location>
        <begin position="26"/>
        <end position="96"/>
    </location>
</feature>
<name>L9Y8Z9_NATP1</name>
<reference evidence="2 3" key="1">
    <citation type="journal article" date="2014" name="PLoS Genet.">
        <title>Phylogenetically driven sequencing of extremely halophilic archaea reveals strategies for static and dynamic osmo-response.</title>
        <authorList>
            <person name="Becker E.A."/>
            <person name="Seitzer P.M."/>
            <person name="Tritt A."/>
            <person name="Larsen D."/>
            <person name="Krusor M."/>
            <person name="Yao A.I."/>
            <person name="Wu D."/>
            <person name="Madern D."/>
            <person name="Eisen J.A."/>
            <person name="Darling A.E."/>
            <person name="Facciotti M.T."/>
        </authorList>
    </citation>
    <scope>NUCLEOTIDE SEQUENCE [LARGE SCALE GENOMIC DNA]</scope>
    <source>
        <strain evidence="2 3">DSM 15624</strain>
    </source>
</reference>